<dbReference type="GO" id="GO:0016787">
    <property type="term" value="F:hydrolase activity"/>
    <property type="evidence" value="ECO:0007669"/>
    <property type="project" value="UniProtKB-KW"/>
</dbReference>
<reference evidence="3 5" key="2">
    <citation type="journal article" date="2016" name="Appl. Microbiol. Biotechnol.">
        <title>Exploiting the genome sequence of Streptomyces nodosus for enhanced antibiotic production.</title>
        <authorList>
            <person name="Sweeney P."/>
            <person name="Murphy C.D."/>
            <person name="Caffrey P."/>
        </authorList>
    </citation>
    <scope>NUCLEOTIDE SEQUENCE [LARGE SCALE GENOMIC DNA]</scope>
    <source>
        <strain evidence="3 5">ATCC 14899</strain>
    </source>
</reference>
<dbReference type="OrthoDB" id="525039at2"/>
<dbReference type="InterPro" id="IPR042001">
    <property type="entry name" value="Sortase_F"/>
</dbReference>
<dbReference type="NCBIfam" id="NF033748">
    <property type="entry name" value="class_F_sortase"/>
    <property type="match status" value="1"/>
</dbReference>
<feature type="region of interest" description="Disordered" evidence="2">
    <location>
        <begin position="45"/>
        <end position="95"/>
    </location>
</feature>
<dbReference type="InterPro" id="IPR005754">
    <property type="entry name" value="Sortase"/>
</dbReference>
<evidence type="ECO:0000256" key="2">
    <source>
        <dbReference type="SAM" id="MobiDB-lite"/>
    </source>
</evidence>
<dbReference type="HOGENOM" id="CLU_062592_5_2_11"/>
<dbReference type="KEGG" id="snq:CP978_32790"/>
<keyword evidence="1" id="KW-0378">Hydrolase</keyword>
<dbReference type="Gene3D" id="2.40.260.10">
    <property type="entry name" value="Sortase"/>
    <property type="match status" value="1"/>
</dbReference>
<dbReference type="EMBL" id="CP009313">
    <property type="protein sequence ID" value="AJE44196.1"/>
    <property type="molecule type" value="Genomic_DNA"/>
</dbReference>
<keyword evidence="5" id="KW-1185">Reference proteome</keyword>
<dbReference type="EMBL" id="CP023747">
    <property type="protein sequence ID" value="QEV42683.1"/>
    <property type="molecule type" value="Genomic_DNA"/>
</dbReference>
<evidence type="ECO:0000313" key="3">
    <source>
        <dbReference type="EMBL" id="AJE44196.1"/>
    </source>
</evidence>
<dbReference type="InterPro" id="IPR023365">
    <property type="entry name" value="Sortase_dom-sf"/>
</dbReference>
<protein>
    <submittedName>
        <fullName evidence="4">Class F sortase</fullName>
    </submittedName>
    <submittedName>
        <fullName evidence="3">Peptidase C60</fullName>
    </submittedName>
</protein>
<dbReference type="STRING" id="40318.SNOD_32535"/>
<dbReference type="SUPFAM" id="SSF63817">
    <property type="entry name" value="Sortase"/>
    <property type="match status" value="1"/>
</dbReference>
<evidence type="ECO:0000313" key="4">
    <source>
        <dbReference type="EMBL" id="QEV42683.1"/>
    </source>
</evidence>
<dbReference type="AlphaFoldDB" id="A0A0B5DU52"/>
<dbReference type="Pfam" id="PF04203">
    <property type="entry name" value="Sortase"/>
    <property type="match status" value="1"/>
</dbReference>
<reference evidence="4 6" key="3">
    <citation type="submission" date="2017-09" db="EMBL/GenBank/DDBJ databases">
        <title>Streptomyces genome completion.</title>
        <authorList>
            <person name="Lee N."/>
            <person name="Cho B.-K."/>
        </authorList>
    </citation>
    <scope>NUCLEOTIDE SEQUENCE [LARGE SCALE GENOMIC DNA]</scope>
    <source>
        <strain evidence="4 6">ATCC 14899</strain>
    </source>
</reference>
<dbReference type="RefSeq" id="WP_043447097.1">
    <property type="nucleotide sequence ID" value="NZ_CP009313.1"/>
</dbReference>
<evidence type="ECO:0000256" key="1">
    <source>
        <dbReference type="ARBA" id="ARBA00022801"/>
    </source>
</evidence>
<organism evidence="3 5">
    <name type="scientific">Streptomyces nodosus</name>
    <dbReference type="NCBI Taxonomy" id="40318"/>
    <lineage>
        <taxon>Bacteria</taxon>
        <taxon>Bacillati</taxon>
        <taxon>Actinomycetota</taxon>
        <taxon>Actinomycetes</taxon>
        <taxon>Kitasatosporales</taxon>
        <taxon>Streptomycetaceae</taxon>
        <taxon>Streptomyces</taxon>
    </lineage>
</organism>
<evidence type="ECO:0000313" key="5">
    <source>
        <dbReference type="Proteomes" id="UP000031526"/>
    </source>
</evidence>
<accession>A0A0B5DU52</accession>
<sequence>MTLSQSASPDEPHSRSVSRGAGRALLWPAAAVALGSLLIHHSLASPQDSKPPTRSAAVAPSPAPVPALAAPPALDPTGAASGATRTPPALVVPRPTPTRMVIPQIGVDAPFTALSLAASGHLNAPPVNNKNLVGWFKDGAAPGERGTSIVVGHVDTKTGPAVFVLLRTLKPGNTVDITRADGKVARFSVDSVETYDKATFPDDRVYANAPTPQLRLITCGGAYNRSAHEYEANVVVFAHLMSLKRS</sequence>
<evidence type="ECO:0000313" key="6">
    <source>
        <dbReference type="Proteomes" id="UP000325763"/>
    </source>
</evidence>
<dbReference type="Proteomes" id="UP000325763">
    <property type="component" value="Chromosome"/>
</dbReference>
<feature type="compositionally biased region" description="Low complexity" evidence="2">
    <location>
        <begin position="52"/>
        <end position="80"/>
    </location>
</feature>
<reference evidence="5" key="1">
    <citation type="submission" date="2014-09" db="EMBL/GenBank/DDBJ databases">
        <title>Sequence of the Streptomyces nodosus genome.</title>
        <authorList>
            <person name="Sweeney P."/>
            <person name="Stephens N."/>
            <person name="Murphy C."/>
            <person name="Caffrey P."/>
        </authorList>
    </citation>
    <scope>NUCLEOTIDE SEQUENCE [LARGE SCALE GENOMIC DNA]</scope>
    <source>
        <strain evidence="5">ATCC 14899</strain>
    </source>
</reference>
<dbReference type="Proteomes" id="UP000031526">
    <property type="component" value="Chromosome"/>
</dbReference>
<proteinExistence type="predicted"/>
<gene>
    <name evidence="4" type="ORF">CP978_32790</name>
    <name evidence="3" type="ORF">SNOD_32535</name>
</gene>
<name>A0A0B5DU52_9ACTN</name>
<dbReference type="CDD" id="cd05829">
    <property type="entry name" value="Sortase_F"/>
    <property type="match status" value="1"/>
</dbReference>